<dbReference type="PANTHER" id="PTHR45626">
    <property type="entry name" value="TRANSCRIPTION TERMINATION FACTOR 2-RELATED"/>
    <property type="match status" value="1"/>
</dbReference>
<evidence type="ECO:0000256" key="5">
    <source>
        <dbReference type="ARBA" id="ARBA00022806"/>
    </source>
</evidence>
<evidence type="ECO:0000256" key="1">
    <source>
        <dbReference type="ARBA" id="ARBA00004123"/>
    </source>
</evidence>
<keyword evidence="6" id="KW-0862">Zinc</keyword>
<dbReference type="SMART" id="SM00487">
    <property type="entry name" value="DEXDc"/>
    <property type="match status" value="1"/>
</dbReference>
<reference evidence="12" key="1">
    <citation type="journal article" date="2013" name="Science">
        <title>The Amborella genome and the evolution of flowering plants.</title>
        <authorList>
            <consortium name="Amborella Genome Project"/>
        </authorList>
    </citation>
    <scope>NUCLEOTIDE SEQUENCE [LARGE SCALE GENOMIC DNA]</scope>
</reference>
<keyword evidence="12" id="KW-1185">Reference proteome</keyword>
<dbReference type="Gramene" id="ERM99113">
    <property type="protein sequence ID" value="ERM99113"/>
    <property type="gene ID" value="AMTR_s00101p00139450"/>
</dbReference>
<dbReference type="InterPro" id="IPR000330">
    <property type="entry name" value="SNF2_N"/>
</dbReference>
<evidence type="ECO:0000256" key="6">
    <source>
        <dbReference type="ARBA" id="ARBA00022833"/>
    </source>
</evidence>
<dbReference type="InterPro" id="IPR050628">
    <property type="entry name" value="SNF2_RAD54_helicase_TF"/>
</dbReference>
<keyword evidence="3" id="KW-0547">Nucleotide-binding</keyword>
<evidence type="ECO:0000313" key="12">
    <source>
        <dbReference type="Proteomes" id="UP000017836"/>
    </source>
</evidence>
<dbReference type="PANTHER" id="PTHR45626:SF17">
    <property type="entry name" value="HELICASE-LIKE TRANSCRIPTION FACTOR"/>
    <property type="match status" value="1"/>
</dbReference>
<evidence type="ECO:0000256" key="7">
    <source>
        <dbReference type="ARBA" id="ARBA00022840"/>
    </source>
</evidence>
<dbReference type="InterPro" id="IPR027417">
    <property type="entry name" value="P-loop_NTPase"/>
</dbReference>
<evidence type="ECO:0000256" key="9">
    <source>
        <dbReference type="SAM" id="MobiDB-lite"/>
    </source>
</evidence>
<dbReference type="InterPro" id="IPR038718">
    <property type="entry name" value="SNF2-like_sf"/>
</dbReference>
<dbReference type="PROSITE" id="PS51192">
    <property type="entry name" value="HELICASE_ATP_BIND_1"/>
    <property type="match status" value="1"/>
</dbReference>
<feature type="compositionally biased region" description="Polar residues" evidence="9">
    <location>
        <begin position="285"/>
        <end position="305"/>
    </location>
</feature>
<evidence type="ECO:0000259" key="10">
    <source>
        <dbReference type="PROSITE" id="PS51192"/>
    </source>
</evidence>
<dbReference type="GO" id="GO:0005634">
    <property type="term" value="C:nucleus"/>
    <property type="evidence" value="ECO:0007669"/>
    <property type="project" value="UniProtKB-SubCell"/>
</dbReference>
<dbReference type="GO" id="GO:0005524">
    <property type="term" value="F:ATP binding"/>
    <property type="evidence" value="ECO:0007669"/>
    <property type="project" value="UniProtKB-KW"/>
</dbReference>
<keyword evidence="7" id="KW-0067">ATP-binding</keyword>
<keyword evidence="8" id="KW-0539">Nucleus</keyword>
<gene>
    <name evidence="11" type="ORF">AMTR_s00101p00139450</name>
</gene>
<dbReference type="SMART" id="SM00910">
    <property type="entry name" value="HIRAN"/>
    <property type="match status" value="1"/>
</dbReference>
<dbReference type="GO" id="GO:0008270">
    <property type="term" value="F:zinc ion binding"/>
    <property type="evidence" value="ECO:0007669"/>
    <property type="project" value="InterPro"/>
</dbReference>
<feature type="region of interest" description="Disordered" evidence="9">
    <location>
        <begin position="285"/>
        <end position="360"/>
    </location>
</feature>
<dbReference type="Proteomes" id="UP000017836">
    <property type="component" value="Unassembled WGS sequence"/>
</dbReference>
<protein>
    <recommendedName>
        <fullName evidence="10">Helicase ATP-binding domain-containing protein</fullName>
    </recommendedName>
</protein>
<keyword evidence="5" id="KW-0347">Helicase</keyword>
<dbReference type="Pfam" id="PF08797">
    <property type="entry name" value="HIRAN"/>
    <property type="match status" value="1"/>
</dbReference>
<feature type="compositionally biased region" description="Basic residues" evidence="9">
    <location>
        <begin position="306"/>
        <end position="316"/>
    </location>
</feature>
<evidence type="ECO:0000256" key="8">
    <source>
        <dbReference type="ARBA" id="ARBA00023242"/>
    </source>
</evidence>
<dbReference type="AlphaFoldDB" id="W1NUX7"/>
<dbReference type="GO" id="GO:0016818">
    <property type="term" value="F:hydrolase activity, acting on acid anhydrides, in phosphorus-containing anhydrides"/>
    <property type="evidence" value="ECO:0007669"/>
    <property type="project" value="InterPro"/>
</dbReference>
<comment type="subcellular location">
    <subcellularLocation>
        <location evidence="1">Nucleus</location>
    </subcellularLocation>
</comment>
<accession>W1NUX7</accession>
<dbReference type="Gene3D" id="3.40.50.10810">
    <property type="entry name" value="Tandem AAA-ATPase domain"/>
    <property type="match status" value="2"/>
</dbReference>
<evidence type="ECO:0000313" key="11">
    <source>
        <dbReference type="EMBL" id="ERM99113.1"/>
    </source>
</evidence>
<feature type="domain" description="Helicase ATP-binding" evidence="10">
    <location>
        <begin position="368"/>
        <end position="506"/>
    </location>
</feature>
<name>W1NUX7_AMBTC</name>
<sequence length="674" mass="75352">MASTSETFMVGFVIVNIVGLKHYTGTINGREMVGLVREPLNPYDPNAIKVLNMRGQQVGYIERDSAKVLSPLIDESFITAEGIVPRGLRNLYKMPCQVHIFARFELMEAVRLQILESGLEFISSTDAGFSLSKSVVVQERSKGEHSRSIDEIFSSMETEKKVRMIEPSETIVSELFPHQKEGLGWLVHRENSSELPPFWEEREIGGKKIFFNVLTNYQTYDRPEPIRGGIFADDMGLGKTVTLLALIAINKPGSVVVPNFINADSELAGSSETVNINSDQVHCSTKNTNPNLNSELDGSSEVVTTKSKKVNSRRKNSISDPNSELDPGSRSVGKKSKRTNNLKENSNSNSRKKRKNDSGAVKEFTDNVVYEGPSLSGPKTTLVVCPPSVISTWISQLEEHTKHGSLKVYLYHGERTNKAKELRKFDLVLTTYSTLAAEFDCPDSPIKEIEWLRVILDEAHLVKNASAKQSKAAIALNAKRRWAVTGTPIQNNSFDLFSLMAFLRFQPFSIKSYWQSLMQRSLGQGSSSGLMRLRALMGTISLRRTKDVQDDRKSLVGLPPKTVEIHFVELSAEERMLYEQMETNAKNVVSEYIDSGSAVRNYSTVLHIILRLRQICDDSTLCPSDITRLLPSNDFSGNVCPIMFFLDIVIASFLEDVIYVDILSEISLLCDLLL</sequence>
<evidence type="ECO:0000256" key="3">
    <source>
        <dbReference type="ARBA" id="ARBA00022741"/>
    </source>
</evidence>
<dbReference type="OMA" id="HNTRERP"/>
<dbReference type="Pfam" id="PF00176">
    <property type="entry name" value="SNF2-rel_dom"/>
    <property type="match status" value="1"/>
</dbReference>
<keyword evidence="2" id="KW-0479">Metal-binding</keyword>
<dbReference type="SUPFAM" id="SSF52540">
    <property type="entry name" value="P-loop containing nucleoside triphosphate hydrolases"/>
    <property type="match status" value="2"/>
</dbReference>
<evidence type="ECO:0000256" key="4">
    <source>
        <dbReference type="ARBA" id="ARBA00022801"/>
    </source>
</evidence>
<dbReference type="InterPro" id="IPR014905">
    <property type="entry name" value="HIRAN"/>
</dbReference>
<dbReference type="STRING" id="13333.W1NUX7"/>
<dbReference type="GO" id="GO:0003676">
    <property type="term" value="F:nucleic acid binding"/>
    <property type="evidence" value="ECO:0007669"/>
    <property type="project" value="InterPro"/>
</dbReference>
<dbReference type="eggNOG" id="KOG1001">
    <property type="taxonomic scope" value="Eukaryota"/>
</dbReference>
<dbReference type="EMBL" id="KI395058">
    <property type="protein sequence ID" value="ERM99113.1"/>
    <property type="molecule type" value="Genomic_DNA"/>
</dbReference>
<dbReference type="HOGENOM" id="CLU_000315_2_5_1"/>
<dbReference type="GO" id="GO:0004386">
    <property type="term" value="F:helicase activity"/>
    <property type="evidence" value="ECO:0007669"/>
    <property type="project" value="UniProtKB-KW"/>
</dbReference>
<evidence type="ECO:0000256" key="2">
    <source>
        <dbReference type="ARBA" id="ARBA00022723"/>
    </source>
</evidence>
<proteinExistence type="predicted"/>
<organism evidence="11 12">
    <name type="scientific">Amborella trichopoda</name>
    <dbReference type="NCBI Taxonomy" id="13333"/>
    <lineage>
        <taxon>Eukaryota</taxon>
        <taxon>Viridiplantae</taxon>
        <taxon>Streptophyta</taxon>
        <taxon>Embryophyta</taxon>
        <taxon>Tracheophyta</taxon>
        <taxon>Spermatophyta</taxon>
        <taxon>Magnoliopsida</taxon>
        <taxon>Amborellales</taxon>
        <taxon>Amborellaceae</taxon>
        <taxon>Amborella</taxon>
    </lineage>
</organism>
<dbReference type="Gene3D" id="3.30.70.2330">
    <property type="match status" value="1"/>
</dbReference>
<dbReference type="InterPro" id="IPR014001">
    <property type="entry name" value="Helicase_ATP-bd"/>
</dbReference>
<keyword evidence="4" id="KW-0378">Hydrolase</keyword>